<dbReference type="Proteomes" id="UP001177140">
    <property type="component" value="Unassembled WGS sequence"/>
</dbReference>
<evidence type="ECO:0000313" key="2">
    <source>
        <dbReference type="Proteomes" id="UP001177140"/>
    </source>
</evidence>
<accession>A0AA41VX39</accession>
<comment type="caution">
    <text evidence="1">The sequence shown here is derived from an EMBL/GenBank/DDBJ whole genome shotgun (WGS) entry which is preliminary data.</text>
</comment>
<dbReference type="EMBL" id="JAJJMA010311680">
    <property type="protein sequence ID" value="MCL7049076.1"/>
    <property type="molecule type" value="Genomic_DNA"/>
</dbReference>
<name>A0AA41VX39_PAPNU</name>
<protein>
    <submittedName>
        <fullName evidence="1">Uncharacterized protein</fullName>
    </submittedName>
</protein>
<reference evidence="1" key="1">
    <citation type="submission" date="2022-03" db="EMBL/GenBank/DDBJ databases">
        <title>A functionally conserved STORR gene fusion in Papaver species that diverged 16.8 million years ago.</title>
        <authorList>
            <person name="Catania T."/>
        </authorList>
    </citation>
    <scope>NUCLEOTIDE SEQUENCE</scope>
    <source>
        <strain evidence="1">S-191538</strain>
    </source>
</reference>
<evidence type="ECO:0000313" key="1">
    <source>
        <dbReference type="EMBL" id="MCL7049076.1"/>
    </source>
</evidence>
<keyword evidence="2" id="KW-1185">Reference proteome</keyword>
<dbReference type="AlphaFoldDB" id="A0AA41VX39"/>
<organism evidence="1 2">
    <name type="scientific">Papaver nudicaule</name>
    <name type="common">Iceland poppy</name>
    <dbReference type="NCBI Taxonomy" id="74823"/>
    <lineage>
        <taxon>Eukaryota</taxon>
        <taxon>Viridiplantae</taxon>
        <taxon>Streptophyta</taxon>
        <taxon>Embryophyta</taxon>
        <taxon>Tracheophyta</taxon>
        <taxon>Spermatophyta</taxon>
        <taxon>Magnoliopsida</taxon>
        <taxon>Ranunculales</taxon>
        <taxon>Papaveraceae</taxon>
        <taxon>Papaveroideae</taxon>
        <taxon>Papaver</taxon>
    </lineage>
</organism>
<sequence length="219" mass="24570">MEDYMRKLALWHTKTFKPIMTHEELEPIMAKLGFVGLPVITSSPSTSTPPPIATSVSPSGSGYNNNSWKEYYFTAGGSKNPWVTEPLPRPKLPYPRIDGLHHKTYGAFCDAVAFYINKSSQSNLADHFHVRGMPLHRVHDRPFDKKFRLINEDEIFYVYREGTFDPATAATIIPTCNSKINNNNIGHSNTGTSSAMDHRLVLLKDINHNIGISSHTIVS</sequence>
<gene>
    <name evidence="1" type="ORF">MKW94_030454</name>
</gene>
<proteinExistence type="predicted"/>